<organism evidence="2 3">
    <name type="scientific">Trichoplax adhaerens</name>
    <name type="common">Trichoplax reptans</name>
    <dbReference type="NCBI Taxonomy" id="10228"/>
    <lineage>
        <taxon>Eukaryota</taxon>
        <taxon>Metazoa</taxon>
        <taxon>Placozoa</taxon>
        <taxon>Uniplacotomia</taxon>
        <taxon>Trichoplacea</taxon>
        <taxon>Trichoplacidae</taxon>
        <taxon>Trichoplax</taxon>
    </lineage>
</organism>
<dbReference type="InParanoid" id="B3S3G2"/>
<dbReference type="Proteomes" id="UP000009022">
    <property type="component" value="Unassembled WGS sequence"/>
</dbReference>
<feature type="compositionally biased region" description="Polar residues" evidence="1">
    <location>
        <begin position="320"/>
        <end position="332"/>
    </location>
</feature>
<evidence type="ECO:0000256" key="1">
    <source>
        <dbReference type="SAM" id="MobiDB-lite"/>
    </source>
</evidence>
<feature type="region of interest" description="Disordered" evidence="1">
    <location>
        <begin position="315"/>
        <end position="395"/>
    </location>
</feature>
<name>B3S3G2_TRIAD</name>
<gene>
    <name evidence="2" type="ORF">TRIADDRAFT_58710</name>
</gene>
<dbReference type="EMBL" id="DS985248">
    <property type="protein sequence ID" value="EDV22962.1"/>
    <property type="molecule type" value="Genomic_DNA"/>
</dbReference>
<feature type="region of interest" description="Disordered" evidence="1">
    <location>
        <begin position="1"/>
        <end position="64"/>
    </location>
</feature>
<feature type="compositionally biased region" description="Low complexity" evidence="1">
    <location>
        <begin position="368"/>
        <end position="395"/>
    </location>
</feature>
<accession>B3S3G2</accession>
<proteinExistence type="predicted"/>
<keyword evidence="3" id="KW-1185">Reference proteome</keyword>
<dbReference type="CTD" id="6756040"/>
<evidence type="ECO:0000313" key="3">
    <source>
        <dbReference type="Proteomes" id="UP000009022"/>
    </source>
</evidence>
<dbReference type="HOGENOM" id="CLU_583090_0_0_1"/>
<feature type="region of interest" description="Disordered" evidence="1">
    <location>
        <begin position="449"/>
        <end position="469"/>
    </location>
</feature>
<sequence>MAKPKFRAHSGGDQPSRRGSQSVPSSPPNELEDGAVFVEANPKSRFESRSAPNSPESQRKIVGSVNTNATINKYTEANRAIKHKKLVRASSLSDLYSKGDFDPLASNLTRIRKLSIGSVEVLRSGLSTDTVAERERKFVAKYGSAQQVTEKVDRHQSTKIVLQKRNSNTSNQYSNAKQAVKEDQYQNTKLITRSSNSQSQHQRVTTTKLKREIVTESTTQWTTTSKMNASPTDNRSIAKHRSRPVVLERKRSLGSIEVSRQKMLALQKEGNKKPPVKQRLYRSNSLGAIQVALQNSAREGLKNNDNVTTTITIAPRKKSTTSSSNQATSIASKTEREKKTTYHQNSYSESSTIRAENKTENMSQPRINTRNNKSTVSSTSVNVDSSTTTSRKTTTTSQMIISEHTTANKGVTTTVKLNGKIVSTKTSNDPGVYTSSKVVMNNVTSTKQGITSNTSVKARSTKLSQGNRK</sequence>
<dbReference type="AlphaFoldDB" id="B3S3G2"/>
<reference evidence="2 3" key="1">
    <citation type="journal article" date="2008" name="Nature">
        <title>The Trichoplax genome and the nature of placozoans.</title>
        <authorList>
            <person name="Srivastava M."/>
            <person name="Begovic E."/>
            <person name="Chapman J."/>
            <person name="Putnam N.H."/>
            <person name="Hellsten U."/>
            <person name="Kawashima T."/>
            <person name="Kuo A."/>
            <person name="Mitros T."/>
            <person name="Salamov A."/>
            <person name="Carpenter M.L."/>
            <person name="Signorovitch A.Y."/>
            <person name="Moreno M.A."/>
            <person name="Kamm K."/>
            <person name="Grimwood J."/>
            <person name="Schmutz J."/>
            <person name="Shapiro H."/>
            <person name="Grigoriev I.V."/>
            <person name="Buss L.W."/>
            <person name="Schierwater B."/>
            <person name="Dellaporta S.L."/>
            <person name="Rokhsar D.S."/>
        </authorList>
    </citation>
    <scope>NUCLEOTIDE SEQUENCE [LARGE SCALE GENOMIC DNA]</scope>
    <source>
        <strain evidence="2 3">Grell-BS-1999</strain>
    </source>
</reference>
<feature type="compositionally biased region" description="Polar residues" evidence="1">
    <location>
        <begin position="342"/>
        <end position="367"/>
    </location>
</feature>
<dbReference type="RefSeq" id="XP_002114828.1">
    <property type="nucleotide sequence ID" value="XM_002114792.1"/>
</dbReference>
<feature type="compositionally biased region" description="Polar residues" evidence="1">
    <location>
        <begin position="225"/>
        <end position="235"/>
    </location>
</feature>
<protein>
    <submittedName>
        <fullName evidence="2">Uncharacterized protein</fullName>
    </submittedName>
</protein>
<feature type="region of interest" description="Disordered" evidence="1">
    <location>
        <begin position="217"/>
        <end position="239"/>
    </location>
</feature>
<evidence type="ECO:0000313" key="2">
    <source>
        <dbReference type="EMBL" id="EDV22962.1"/>
    </source>
</evidence>
<dbReference type="KEGG" id="tad:TRIADDRAFT_58710"/>
<dbReference type="GeneID" id="6756040"/>